<evidence type="ECO:0000256" key="1">
    <source>
        <dbReference type="SAM" id="Phobius"/>
    </source>
</evidence>
<organism evidence="2 3">
    <name type="scientific">Bacillus seohaeanensis</name>
    <dbReference type="NCBI Taxonomy" id="284580"/>
    <lineage>
        <taxon>Bacteria</taxon>
        <taxon>Bacillati</taxon>
        <taxon>Bacillota</taxon>
        <taxon>Bacilli</taxon>
        <taxon>Bacillales</taxon>
        <taxon>Bacillaceae</taxon>
        <taxon>Bacillus</taxon>
    </lineage>
</organism>
<sequence>MGSIITGVVVIAILLGAFFLFNWLMGYKKDHIVIDLDERYIDYNKYVKAIQRELESRGMDVKYEGNYRFVIDGKRYLFIERNVSMGGVPLQRTILKPEK</sequence>
<reference evidence="3" key="1">
    <citation type="journal article" date="2019" name="Int. J. Syst. Evol. Microbiol.">
        <title>The Global Catalogue of Microorganisms (GCM) 10K type strain sequencing project: providing services to taxonomists for standard genome sequencing and annotation.</title>
        <authorList>
            <consortium name="The Broad Institute Genomics Platform"/>
            <consortium name="The Broad Institute Genome Sequencing Center for Infectious Disease"/>
            <person name="Wu L."/>
            <person name="Ma J."/>
        </authorList>
    </citation>
    <scope>NUCLEOTIDE SEQUENCE [LARGE SCALE GENOMIC DNA]</scope>
    <source>
        <strain evidence="3">KCTC 3913</strain>
    </source>
</reference>
<keyword evidence="1" id="KW-0812">Transmembrane</keyword>
<keyword evidence="1" id="KW-0472">Membrane</keyword>
<evidence type="ECO:0000313" key="3">
    <source>
        <dbReference type="Proteomes" id="UP001597506"/>
    </source>
</evidence>
<evidence type="ECO:0000313" key="2">
    <source>
        <dbReference type="EMBL" id="MFD2683126.1"/>
    </source>
</evidence>
<gene>
    <name evidence="2" type="ORF">ACFSUL_20545</name>
</gene>
<dbReference type="EMBL" id="JBHUMF010000035">
    <property type="protein sequence ID" value="MFD2683126.1"/>
    <property type="molecule type" value="Genomic_DNA"/>
</dbReference>
<protein>
    <submittedName>
        <fullName evidence="2">Uncharacterized protein</fullName>
    </submittedName>
</protein>
<proteinExistence type="predicted"/>
<dbReference type="RefSeq" id="WP_377938146.1">
    <property type="nucleotide sequence ID" value="NZ_JBHUMF010000035.1"/>
</dbReference>
<feature type="transmembrane region" description="Helical" evidence="1">
    <location>
        <begin position="6"/>
        <end position="24"/>
    </location>
</feature>
<name>A0ABW5RWN4_9BACI</name>
<dbReference type="Proteomes" id="UP001597506">
    <property type="component" value="Unassembled WGS sequence"/>
</dbReference>
<comment type="caution">
    <text evidence="2">The sequence shown here is derived from an EMBL/GenBank/DDBJ whole genome shotgun (WGS) entry which is preliminary data.</text>
</comment>
<keyword evidence="1" id="KW-1133">Transmembrane helix</keyword>
<accession>A0ABW5RWN4</accession>
<keyword evidence="3" id="KW-1185">Reference proteome</keyword>